<dbReference type="EMBL" id="JBHPON010000002">
    <property type="protein sequence ID" value="MFC6036313.1"/>
    <property type="molecule type" value="Genomic_DNA"/>
</dbReference>
<evidence type="ECO:0000256" key="6">
    <source>
        <dbReference type="ARBA" id="ARBA00023186"/>
    </source>
</evidence>
<name>A0ABW1KW26_9PROT</name>
<dbReference type="Pfam" id="PF00254">
    <property type="entry name" value="FKBP_C"/>
    <property type="match status" value="1"/>
</dbReference>
<dbReference type="Pfam" id="PF05697">
    <property type="entry name" value="Trigger_N"/>
    <property type="match status" value="1"/>
</dbReference>
<accession>A0ABW1KW26</accession>
<evidence type="ECO:0000256" key="9">
    <source>
        <dbReference type="ARBA" id="ARBA00029986"/>
    </source>
</evidence>
<evidence type="ECO:0000256" key="7">
    <source>
        <dbReference type="ARBA" id="ARBA00023235"/>
    </source>
</evidence>
<dbReference type="PANTHER" id="PTHR30560">
    <property type="entry name" value="TRIGGER FACTOR CHAPERONE AND PEPTIDYL-PROLYL CIS/TRANS ISOMERASE"/>
    <property type="match status" value="1"/>
</dbReference>
<comment type="caution">
    <text evidence="14">The sequence shown here is derived from an EMBL/GenBank/DDBJ whole genome shotgun (WGS) entry which is preliminary data.</text>
</comment>
<dbReference type="InterPro" id="IPR008881">
    <property type="entry name" value="Trigger_fac_ribosome-bd_bac"/>
</dbReference>
<dbReference type="HAMAP" id="MF_00303">
    <property type="entry name" value="Trigger_factor_Tig"/>
    <property type="match status" value="1"/>
</dbReference>
<evidence type="ECO:0000256" key="3">
    <source>
        <dbReference type="ARBA" id="ARBA00013194"/>
    </source>
</evidence>
<evidence type="ECO:0000313" key="15">
    <source>
        <dbReference type="Proteomes" id="UP001596116"/>
    </source>
</evidence>
<protein>
    <recommendedName>
        <fullName evidence="4 10">Trigger factor</fullName>
        <shortName evidence="10">TF</shortName>
        <ecNumber evidence="3 10">5.2.1.8</ecNumber>
    </recommendedName>
    <alternativeName>
        <fullName evidence="9 10">PPIase</fullName>
    </alternativeName>
</protein>
<evidence type="ECO:0000259" key="13">
    <source>
        <dbReference type="PROSITE" id="PS50059"/>
    </source>
</evidence>
<evidence type="ECO:0000256" key="8">
    <source>
        <dbReference type="ARBA" id="ARBA00024849"/>
    </source>
</evidence>
<dbReference type="Pfam" id="PF05698">
    <property type="entry name" value="Trigger_C"/>
    <property type="match status" value="1"/>
</dbReference>
<keyword evidence="6 10" id="KW-0143">Chaperone</keyword>
<dbReference type="Gene3D" id="3.30.70.1050">
    <property type="entry name" value="Trigger factor ribosome-binding domain"/>
    <property type="match status" value="1"/>
</dbReference>
<dbReference type="InterPro" id="IPR027304">
    <property type="entry name" value="Trigger_fact/SurA_dom_sf"/>
</dbReference>
<feature type="domain" description="PPIase FKBP-type" evidence="13">
    <location>
        <begin position="174"/>
        <end position="275"/>
    </location>
</feature>
<dbReference type="SUPFAM" id="SSF102735">
    <property type="entry name" value="Trigger factor ribosome-binding domain"/>
    <property type="match status" value="1"/>
</dbReference>
<evidence type="ECO:0000256" key="11">
    <source>
        <dbReference type="PROSITE-ProRule" id="PRU00277"/>
    </source>
</evidence>
<dbReference type="InterPro" id="IPR005215">
    <property type="entry name" value="Trig_fac"/>
</dbReference>
<dbReference type="NCBIfam" id="TIGR00115">
    <property type="entry name" value="tig"/>
    <property type="match status" value="1"/>
</dbReference>
<comment type="similarity">
    <text evidence="2 10 12">Belongs to the FKBP-type PPIase family. Tig subfamily.</text>
</comment>
<dbReference type="PIRSF" id="PIRSF003095">
    <property type="entry name" value="Trigger_factor"/>
    <property type="match status" value="1"/>
</dbReference>
<evidence type="ECO:0000256" key="1">
    <source>
        <dbReference type="ARBA" id="ARBA00000971"/>
    </source>
</evidence>
<dbReference type="Proteomes" id="UP001596116">
    <property type="component" value="Unassembled WGS sequence"/>
</dbReference>
<comment type="catalytic activity">
    <reaction evidence="1 10 11">
        <text>[protein]-peptidylproline (omega=180) = [protein]-peptidylproline (omega=0)</text>
        <dbReference type="Rhea" id="RHEA:16237"/>
        <dbReference type="Rhea" id="RHEA-COMP:10747"/>
        <dbReference type="Rhea" id="RHEA-COMP:10748"/>
        <dbReference type="ChEBI" id="CHEBI:83833"/>
        <dbReference type="ChEBI" id="CHEBI:83834"/>
        <dbReference type="EC" id="5.2.1.8"/>
    </reaction>
</comment>
<gene>
    <name evidence="10 14" type="primary">tig</name>
    <name evidence="14" type="ORF">ACFMB1_12220</name>
</gene>
<dbReference type="InterPro" id="IPR008880">
    <property type="entry name" value="Trigger_fac_C"/>
</dbReference>
<comment type="domain">
    <text evidence="10">Consists of 3 domains; the N-terminus binds the ribosome, the middle domain has PPIase activity, while the C-terminus has intrinsic chaperone activity on its own.</text>
</comment>
<dbReference type="PROSITE" id="PS50059">
    <property type="entry name" value="FKBP_PPIASE"/>
    <property type="match status" value="1"/>
</dbReference>
<evidence type="ECO:0000256" key="2">
    <source>
        <dbReference type="ARBA" id="ARBA00005464"/>
    </source>
</evidence>
<keyword evidence="10" id="KW-0963">Cytoplasm</keyword>
<dbReference type="GO" id="GO:0003755">
    <property type="term" value="F:peptidyl-prolyl cis-trans isomerase activity"/>
    <property type="evidence" value="ECO:0007669"/>
    <property type="project" value="UniProtKB-EC"/>
</dbReference>
<dbReference type="PANTHER" id="PTHR30560:SF3">
    <property type="entry name" value="TRIGGER FACTOR-LIKE PROTEIN TIG, CHLOROPLASTIC"/>
    <property type="match status" value="1"/>
</dbReference>
<dbReference type="Gene3D" id="3.10.50.40">
    <property type="match status" value="1"/>
</dbReference>
<dbReference type="SUPFAM" id="SSF109998">
    <property type="entry name" value="Triger factor/SurA peptide-binding domain-like"/>
    <property type="match status" value="1"/>
</dbReference>
<reference evidence="14 15" key="1">
    <citation type="submission" date="2024-09" db="EMBL/GenBank/DDBJ databases">
        <authorList>
            <person name="Zhang Z.-H."/>
        </authorList>
    </citation>
    <scope>NUCLEOTIDE SEQUENCE [LARGE SCALE GENOMIC DNA]</scope>
    <source>
        <strain evidence="14 15">HHTR114</strain>
    </source>
</reference>
<dbReference type="InterPro" id="IPR036611">
    <property type="entry name" value="Trigger_fac_ribosome-bd_sf"/>
</dbReference>
<keyword evidence="5 10" id="KW-0697">Rotamase</keyword>
<dbReference type="InterPro" id="IPR046357">
    <property type="entry name" value="PPIase_dom_sf"/>
</dbReference>
<dbReference type="EC" id="5.2.1.8" evidence="3 10"/>
<keyword evidence="10 12" id="KW-0131">Cell cycle</keyword>
<dbReference type="RefSeq" id="WP_379882459.1">
    <property type="nucleotide sequence ID" value="NZ_JBHPON010000002.1"/>
</dbReference>
<comment type="subcellular location">
    <subcellularLocation>
        <location evidence="10">Cytoplasm</location>
    </subcellularLocation>
    <text evidence="10">About half TF is bound to the ribosome near the polypeptide exit tunnel while the other half is free in the cytoplasm.</text>
</comment>
<keyword evidence="15" id="KW-1185">Reference proteome</keyword>
<evidence type="ECO:0000313" key="14">
    <source>
        <dbReference type="EMBL" id="MFC6036313.1"/>
    </source>
</evidence>
<comment type="function">
    <text evidence="8 10">Involved in protein export. Acts as a chaperone by maintaining the newly synthesized protein in an open conformation. Functions as a peptidyl-prolyl cis-trans isomerase.</text>
</comment>
<keyword evidence="7 10" id="KW-0413">Isomerase</keyword>
<dbReference type="InterPro" id="IPR037041">
    <property type="entry name" value="Trigger_fac_C_sf"/>
</dbReference>
<dbReference type="InterPro" id="IPR001179">
    <property type="entry name" value="PPIase_FKBP_dom"/>
</dbReference>
<evidence type="ECO:0000256" key="5">
    <source>
        <dbReference type="ARBA" id="ARBA00023110"/>
    </source>
</evidence>
<dbReference type="Gene3D" id="1.10.3120.10">
    <property type="entry name" value="Trigger factor, C-terminal domain"/>
    <property type="match status" value="1"/>
</dbReference>
<evidence type="ECO:0000256" key="10">
    <source>
        <dbReference type="HAMAP-Rule" id="MF_00303"/>
    </source>
</evidence>
<evidence type="ECO:0000256" key="12">
    <source>
        <dbReference type="RuleBase" id="RU003914"/>
    </source>
</evidence>
<dbReference type="SUPFAM" id="SSF54534">
    <property type="entry name" value="FKBP-like"/>
    <property type="match status" value="1"/>
</dbReference>
<sequence>MRDETKMEVIEKSAEGLDRKFQVKVSAEELDKKLVSKLQEVKGRVQLKGFRKGKAPISHLKKLYGKGMMSEIIQDIVTETSQKAFSERDLQPAMPPRPELTSKIDDVIEGKADLEYDLHAEILPNFDPMDVSTLKLTRPVAEVPEADIDEALSKIAAQQVSYKARGKTAKAKEKDQVLIDFVGKIDDVEFDGGKGEGFELVLGSGQFIPGFEDQLIGAKTDDDVEVKVTFPEEYHAKDLAGKEAVFDVKVHEVRAPEDVAVDDELAKKVGLESLDDLKKRIKERLEADHKDMSRSHLKRTLLDKLDEAHDFDLPQGMVDGEFEQIWRQVESTERDEEDKDKTDEELKEEYRKIAERRVRLGLVLAEIGKRAEVKVPSEELQQAIQRQAMQEAQYMQMQGQNISPQEVLQFYQKNPQAIQQVRAPLFEEKVVDYIIERATVTDKTVSKEKLMEEPDGDL</sequence>
<proteinExistence type="inferred from homology"/>
<organism evidence="14 15">
    <name type="scientific">Hyphococcus aureus</name>
    <dbReference type="NCBI Taxonomy" id="2666033"/>
    <lineage>
        <taxon>Bacteria</taxon>
        <taxon>Pseudomonadati</taxon>
        <taxon>Pseudomonadota</taxon>
        <taxon>Alphaproteobacteria</taxon>
        <taxon>Parvularculales</taxon>
        <taxon>Parvularculaceae</taxon>
        <taxon>Hyphococcus</taxon>
    </lineage>
</organism>
<evidence type="ECO:0000256" key="4">
    <source>
        <dbReference type="ARBA" id="ARBA00016902"/>
    </source>
</evidence>
<keyword evidence="10 12" id="KW-0132">Cell division</keyword>